<feature type="coiled-coil region" evidence="1">
    <location>
        <begin position="39"/>
        <end position="66"/>
    </location>
</feature>
<dbReference type="Pfam" id="PF07396">
    <property type="entry name" value="Porin_O_P"/>
    <property type="match status" value="1"/>
</dbReference>
<dbReference type="OrthoDB" id="9807854at2"/>
<dbReference type="Proteomes" id="UP000030063">
    <property type="component" value="Unassembled WGS sequence"/>
</dbReference>
<dbReference type="EMBL" id="AWSQ01000001">
    <property type="protein sequence ID" value="KFX71778.1"/>
    <property type="molecule type" value="Genomic_DNA"/>
</dbReference>
<keyword evidence="1" id="KW-0175">Coiled coil</keyword>
<evidence type="ECO:0000313" key="3">
    <source>
        <dbReference type="Proteomes" id="UP000030063"/>
    </source>
</evidence>
<dbReference type="Gene3D" id="2.40.160.10">
    <property type="entry name" value="Porin"/>
    <property type="match status" value="1"/>
</dbReference>
<dbReference type="InterPro" id="IPR010870">
    <property type="entry name" value="Porin_O/P"/>
</dbReference>
<evidence type="ECO:0000313" key="2">
    <source>
        <dbReference type="EMBL" id="KFX71778.1"/>
    </source>
</evidence>
<protein>
    <submittedName>
        <fullName evidence="2">Porin</fullName>
    </submittedName>
</protein>
<dbReference type="eggNOG" id="COG3746">
    <property type="taxonomic scope" value="Bacteria"/>
</dbReference>
<accession>A0A0A1YR69</accession>
<organism evidence="2 3">
    <name type="scientific">Pseudomonas taeanensis MS-3</name>
    <dbReference type="NCBI Taxonomy" id="1395571"/>
    <lineage>
        <taxon>Bacteria</taxon>
        <taxon>Pseudomonadati</taxon>
        <taxon>Pseudomonadota</taxon>
        <taxon>Gammaproteobacteria</taxon>
        <taxon>Pseudomonadales</taxon>
        <taxon>Pseudomonadaceae</taxon>
        <taxon>Pseudomonas</taxon>
    </lineage>
</organism>
<comment type="caution">
    <text evidence="2">The sequence shown here is derived from an EMBL/GenBank/DDBJ whole genome shotgun (WGS) entry which is preliminary data.</text>
</comment>
<reference evidence="2 3" key="1">
    <citation type="journal article" date="2014" name="Genome Announc.">
        <title>Draft Genome Sequence of Petroleum Oil-Degrading Marine Bacterium Pseudomonas taeanensis Strain MS-3, Isolated from a Crude Oil-Contaminated Seashore.</title>
        <authorList>
            <person name="Lee S.Y."/>
            <person name="Kim S.H."/>
            <person name="Lee D.G."/>
            <person name="Shin S."/>
            <person name="Yun S.H."/>
            <person name="Choi C.W."/>
            <person name="Chung Y.H."/>
            <person name="Choi J.S."/>
            <person name="Kahng H.Y."/>
            <person name="Kim S.I."/>
        </authorList>
    </citation>
    <scope>NUCLEOTIDE SEQUENCE [LARGE SCALE GENOMIC DNA]</scope>
    <source>
        <strain evidence="2 3">MS-3</strain>
    </source>
</reference>
<dbReference type="AlphaFoldDB" id="A0A0A1YR69"/>
<proteinExistence type="predicted"/>
<dbReference type="STRING" id="1395571.TMS3_0107660"/>
<dbReference type="SUPFAM" id="SSF56935">
    <property type="entry name" value="Porins"/>
    <property type="match status" value="1"/>
</dbReference>
<evidence type="ECO:0000256" key="1">
    <source>
        <dbReference type="SAM" id="Coils"/>
    </source>
</evidence>
<name>A0A0A1YR69_9PSED</name>
<gene>
    <name evidence="2" type="ORF">TMS3_0107660</name>
</gene>
<keyword evidence="3" id="KW-1185">Reference proteome</keyword>
<dbReference type="InterPro" id="IPR023614">
    <property type="entry name" value="Porin_dom_sf"/>
</dbReference>
<sequence>MKKFVVDKNCRSSGAFQLTAITLGGLLLTASIQVAQASEQDLAERVRVLEQALDAVKAEAEAAKASKSASAGNIVAVQERGGRMQLATADGNFTFRIGGRLLMDTAWYDTDVAPMGSGTKFRQARLEASGTMYKDWSYVFQYDFTGSGESGIKDAYLGYHGFKPAGNQLSLSLGNQFQPFGFQGQQSPKYTLFMEQPTSSLLLGAGERRLGGRSDLIGSNWRWSFGAAQAPLGSRASEANRNDPVDLATQFTFNPIQEKGHVLNLGASLRHQSSNGSDAHRQRTRPQTHISSFRPVDTAGFISDGFTAAGVQAVYQRGPFELETEYLHQSYDSIQGGIADGERPEFTGGYVQAGYFLTGESRAYNPGMDVFGPPTPARSLSQGGPGAWQLAAGYSTLDLSDGSIDGGKIDMLMMGVNWYPEQRLRFSLEYGNVLKVDGGPNNGDEPSFVQARAQIEW</sequence>